<dbReference type="AlphaFoldDB" id="A0A2K6NFN8"/>
<name>A0A2K6NFN8_RHIRO</name>
<dbReference type="Ensembl" id="ENSRROT00000013684.1">
    <property type="protein sequence ID" value="ENSRROP00000003085.1"/>
    <property type="gene ID" value="ENSRROG00000012366.1"/>
</dbReference>
<accession>A0A2K6NFN8</accession>
<dbReference type="Proteomes" id="UP000233200">
    <property type="component" value="Unplaced"/>
</dbReference>
<reference evidence="1" key="1">
    <citation type="submission" date="2025-08" db="UniProtKB">
        <authorList>
            <consortium name="Ensembl"/>
        </authorList>
    </citation>
    <scope>IDENTIFICATION</scope>
</reference>
<sequence>APELLGGPSVFLYPPKP</sequence>
<evidence type="ECO:0000313" key="1">
    <source>
        <dbReference type="Ensembl" id="ENSRROP00000003085.1"/>
    </source>
</evidence>
<reference evidence="1" key="2">
    <citation type="submission" date="2025-09" db="UniProtKB">
        <authorList>
            <consortium name="Ensembl"/>
        </authorList>
    </citation>
    <scope>IDENTIFICATION</scope>
</reference>
<protein>
    <submittedName>
        <fullName evidence="1">Uncharacterized protein</fullName>
    </submittedName>
</protein>
<evidence type="ECO:0000313" key="2">
    <source>
        <dbReference type="Proteomes" id="UP000233200"/>
    </source>
</evidence>
<proteinExistence type="predicted"/>
<keyword evidence="2" id="KW-1185">Reference proteome</keyword>
<organism evidence="1 2">
    <name type="scientific">Rhinopithecus roxellana</name>
    <name type="common">Golden snub-nosed monkey</name>
    <name type="synonym">Pygathrix roxellana</name>
    <dbReference type="NCBI Taxonomy" id="61622"/>
    <lineage>
        <taxon>Eukaryota</taxon>
        <taxon>Metazoa</taxon>
        <taxon>Chordata</taxon>
        <taxon>Craniata</taxon>
        <taxon>Vertebrata</taxon>
        <taxon>Euteleostomi</taxon>
        <taxon>Mammalia</taxon>
        <taxon>Eutheria</taxon>
        <taxon>Euarchontoglires</taxon>
        <taxon>Primates</taxon>
        <taxon>Haplorrhini</taxon>
        <taxon>Catarrhini</taxon>
        <taxon>Cercopithecidae</taxon>
        <taxon>Colobinae</taxon>
        <taxon>Rhinopithecus</taxon>
    </lineage>
</organism>